<evidence type="ECO:0000313" key="1">
    <source>
        <dbReference type="EMBL" id="MFC6087919.1"/>
    </source>
</evidence>
<comment type="caution">
    <text evidence="1">The sequence shown here is derived from an EMBL/GenBank/DDBJ whole genome shotgun (WGS) entry which is preliminary data.</text>
</comment>
<sequence length="74" mass="7414">MVQAGYDLAGRLPGHLPADVDTAADHALVHSYGGFACGPTGFVEVVADALVALGHDPRGSTGVPARRGSTCGAR</sequence>
<accession>A0ABW1NX08</accession>
<name>A0ABW1NX08_9PSEU</name>
<dbReference type="RefSeq" id="WP_380631931.1">
    <property type="nucleotide sequence ID" value="NZ_JBHSQO010000001.1"/>
</dbReference>
<dbReference type="EMBL" id="JBHSQO010000001">
    <property type="protein sequence ID" value="MFC6087919.1"/>
    <property type="molecule type" value="Genomic_DNA"/>
</dbReference>
<organism evidence="1 2">
    <name type="scientific">Saccharothrix lopnurensis</name>
    <dbReference type="NCBI Taxonomy" id="1670621"/>
    <lineage>
        <taxon>Bacteria</taxon>
        <taxon>Bacillati</taxon>
        <taxon>Actinomycetota</taxon>
        <taxon>Actinomycetes</taxon>
        <taxon>Pseudonocardiales</taxon>
        <taxon>Pseudonocardiaceae</taxon>
        <taxon>Saccharothrix</taxon>
    </lineage>
</organism>
<reference evidence="2" key="1">
    <citation type="journal article" date="2019" name="Int. J. Syst. Evol. Microbiol.">
        <title>The Global Catalogue of Microorganisms (GCM) 10K type strain sequencing project: providing services to taxonomists for standard genome sequencing and annotation.</title>
        <authorList>
            <consortium name="The Broad Institute Genomics Platform"/>
            <consortium name="The Broad Institute Genome Sequencing Center for Infectious Disease"/>
            <person name="Wu L."/>
            <person name="Ma J."/>
        </authorList>
    </citation>
    <scope>NUCLEOTIDE SEQUENCE [LARGE SCALE GENOMIC DNA]</scope>
    <source>
        <strain evidence="2">CGMCC 4.7246</strain>
    </source>
</reference>
<protein>
    <submittedName>
        <fullName evidence="1">Uncharacterized protein</fullName>
    </submittedName>
</protein>
<gene>
    <name evidence="1" type="ORF">ACFP3R_01400</name>
</gene>
<proteinExistence type="predicted"/>
<evidence type="ECO:0000313" key="2">
    <source>
        <dbReference type="Proteomes" id="UP001596220"/>
    </source>
</evidence>
<dbReference type="Proteomes" id="UP001596220">
    <property type="component" value="Unassembled WGS sequence"/>
</dbReference>
<keyword evidence="2" id="KW-1185">Reference proteome</keyword>